<sequence>MLHNDSYQQESQIIQEPPKPVYKDMTPIPNYMEHLQVSLIIKLYATHFTIEVNESAEPPVTLMYNFDTRNFLKEISECYLRPDLLAELASFVNLKFYEGSMVVQVKDHQYSQTPSIQTTFNTKPKKPKKKRAKSPPTSPGGSTILEDEDTNAGNDAALLDATLVEDESTGEKLFMKYQSDALFGDLNRFIDHYFPELDRECSSLTEQEQTILRTNVLQQVTHAIHSNICLDPSPQVLMQNNLSHYNANHTIRRRKRHPQALISNPSLTIPLGSNILPMLQSARKQEQQLLTFLTSSGWRLSPTCISSRNKQQAKKQKPTTKQKRNFSTNFPRNNSVEATSSPIQFLRKTETLPVNNKPSARARLLKFQATNDKSKIWKIEILPNDATGKRYSAIISPANEQPSSCVIGGKHATDLYIRRLKDMFTSNGKTRCILDQEVDYTQYLNYSQQQAMQASNGANGAARSVNPGSGVVSNQPTAPGGQAPPTPSTPAQPAVSGGQPNVPPNIKLPRPGQNSNQITPGNNLGSRIVVMPSNSKNAINQPGVGRGANMVRPGQPVNNSIRRPPNASAPGVNGQPATPGASYITPGVMPAQFNPGNSGLKQLTNISGMQLMQRTANGGATVGQNPGQPQLQQFSTFTPSIVPMYYNMVPGRVGTQPGQVPTMLYNYMRPGQQAQPQQPQPQQKK</sequence>
<feature type="region of interest" description="Disordered" evidence="1">
    <location>
        <begin position="455"/>
        <end position="579"/>
    </location>
</feature>
<dbReference type="Pfam" id="PF12090">
    <property type="entry name" value="Spt20_SEP"/>
    <property type="match status" value="1"/>
</dbReference>
<feature type="domain" description="Spt20-like SEP" evidence="2">
    <location>
        <begin position="36"/>
        <end position="241"/>
    </location>
</feature>
<dbReference type="EMBL" id="JAOPGA020000066">
    <property type="protein sequence ID" value="KAL0476628.1"/>
    <property type="molecule type" value="Genomic_DNA"/>
</dbReference>
<evidence type="ECO:0000256" key="1">
    <source>
        <dbReference type="SAM" id="MobiDB-lite"/>
    </source>
</evidence>
<evidence type="ECO:0000313" key="4">
    <source>
        <dbReference type="Proteomes" id="UP001431209"/>
    </source>
</evidence>
<keyword evidence="4" id="KW-1185">Reference proteome</keyword>
<comment type="caution">
    <text evidence="3">The sequence shown here is derived from an EMBL/GenBank/DDBJ whole genome shotgun (WGS) entry which is preliminary data.</text>
</comment>
<accession>A0AAW2YH87</accession>
<feature type="compositionally biased region" description="Polar residues" evidence="1">
    <location>
        <begin position="325"/>
        <end position="341"/>
    </location>
</feature>
<protein>
    <submittedName>
        <fullName evidence="3">Spt20</fullName>
    </submittedName>
</protein>
<proteinExistence type="predicted"/>
<organism evidence="3 4">
    <name type="scientific">Acrasis kona</name>
    <dbReference type="NCBI Taxonomy" id="1008807"/>
    <lineage>
        <taxon>Eukaryota</taxon>
        <taxon>Discoba</taxon>
        <taxon>Heterolobosea</taxon>
        <taxon>Tetramitia</taxon>
        <taxon>Eutetramitia</taxon>
        <taxon>Acrasidae</taxon>
        <taxon>Acrasis</taxon>
    </lineage>
</organism>
<dbReference type="InterPro" id="IPR046468">
    <property type="entry name" value="Spt20-like_SEP"/>
</dbReference>
<feature type="region of interest" description="Disordered" evidence="1">
    <location>
        <begin position="113"/>
        <end position="151"/>
    </location>
</feature>
<evidence type="ECO:0000259" key="2">
    <source>
        <dbReference type="Pfam" id="PF12090"/>
    </source>
</evidence>
<dbReference type="AlphaFoldDB" id="A0AAW2YH87"/>
<dbReference type="Proteomes" id="UP001431209">
    <property type="component" value="Unassembled WGS sequence"/>
</dbReference>
<name>A0AAW2YH87_9EUKA</name>
<feature type="region of interest" description="Disordered" evidence="1">
    <location>
        <begin position="304"/>
        <end position="341"/>
    </location>
</feature>
<feature type="compositionally biased region" description="Polar residues" evidence="1">
    <location>
        <begin position="512"/>
        <end position="525"/>
    </location>
</feature>
<feature type="compositionally biased region" description="Basic residues" evidence="1">
    <location>
        <begin position="123"/>
        <end position="133"/>
    </location>
</feature>
<evidence type="ECO:0000313" key="3">
    <source>
        <dbReference type="EMBL" id="KAL0476628.1"/>
    </source>
</evidence>
<reference evidence="3 4" key="1">
    <citation type="submission" date="2024-03" db="EMBL/GenBank/DDBJ databases">
        <title>The Acrasis kona genome and developmental transcriptomes reveal deep origins of eukaryotic multicellular pathways.</title>
        <authorList>
            <person name="Sheikh S."/>
            <person name="Fu C.-J."/>
            <person name="Brown M.W."/>
            <person name="Baldauf S.L."/>
        </authorList>
    </citation>
    <scope>NUCLEOTIDE SEQUENCE [LARGE SCALE GENOMIC DNA]</scope>
    <source>
        <strain evidence="3 4">ATCC MYA-3509</strain>
    </source>
</reference>
<feature type="compositionally biased region" description="Basic residues" evidence="1">
    <location>
        <begin position="311"/>
        <end position="324"/>
    </location>
</feature>
<gene>
    <name evidence="3" type="ORF">AKO1_006229</name>
</gene>